<evidence type="ECO:0000313" key="7">
    <source>
        <dbReference type="EMBL" id="KTC66336.1"/>
    </source>
</evidence>
<dbReference type="InterPro" id="IPR058792">
    <property type="entry name" value="Beta-barrel_RND_2"/>
</dbReference>
<dbReference type="Gene3D" id="2.40.50.100">
    <property type="match status" value="1"/>
</dbReference>
<evidence type="ECO:0000259" key="6">
    <source>
        <dbReference type="Pfam" id="PF25975"/>
    </source>
</evidence>
<evidence type="ECO:0000313" key="10">
    <source>
        <dbReference type="Proteomes" id="UP000281170"/>
    </source>
</evidence>
<evidence type="ECO:0000256" key="2">
    <source>
        <dbReference type="SAM" id="Phobius"/>
    </source>
</evidence>
<dbReference type="Gene3D" id="2.40.420.20">
    <property type="match status" value="1"/>
</dbReference>
<dbReference type="InterPro" id="IPR058647">
    <property type="entry name" value="BSH_CzcB-like"/>
</dbReference>
<sequence>MKHCTNNEKGIRVKKYHYLIIIAAVILAGGLWWLSAKLTFAMDASVPEKHGPHDGRVFESKDFTVELVLTEEGATPKFKAYASSKGKPISPSKVSLNVELKRLEGDITTINFIPQNDALVSKQDIEEPHSFDVTLKAIYENQLFSWNYSSYEGRIKLGNKVAEEEGIRVLVAGPGVIKKYASLNGRITLNRNTTTDVRARFPGVVKNVLVKWGDSVKKGDLLATIESNESLKAYEVRAPTEGRILARNITPGNVAGTEALFTIANLSDVWAELHVFPRDLEKINEGQMVTIHSQEEDKEISAPIAMILPTTDPLSQTVIAIVTIPNPKEEWRPGTIVRADVLLSQIKVPLMVKTTALQNMNEKTVLFIKVGEQYEMREVELGAKDSEWVEVKGGLKPGTQYVVGNSFLIKADIERSGAEHEH</sequence>
<dbReference type="Proteomes" id="UP000281170">
    <property type="component" value="Plasmid 9"/>
</dbReference>
<evidence type="ECO:0000313" key="9">
    <source>
        <dbReference type="Proteomes" id="UP000054859"/>
    </source>
</evidence>
<keyword evidence="8" id="KW-0614">Plasmid</keyword>
<organism evidence="7 9">
    <name type="scientific">Legionella adelaidensis</name>
    <dbReference type="NCBI Taxonomy" id="45056"/>
    <lineage>
        <taxon>Bacteria</taxon>
        <taxon>Pseudomonadati</taxon>
        <taxon>Pseudomonadota</taxon>
        <taxon>Gammaproteobacteria</taxon>
        <taxon>Legionellales</taxon>
        <taxon>Legionellaceae</taxon>
        <taxon>Legionella</taxon>
    </lineage>
</organism>
<dbReference type="GO" id="GO:0060003">
    <property type="term" value="P:copper ion export"/>
    <property type="evidence" value="ECO:0007669"/>
    <property type="project" value="TreeGrafter"/>
</dbReference>
<feature type="domain" description="CzcB N-terminal" evidence="4">
    <location>
        <begin position="55"/>
        <end position="145"/>
    </location>
</feature>
<dbReference type="GO" id="GO:0015679">
    <property type="term" value="P:plasma membrane copper ion transport"/>
    <property type="evidence" value="ECO:0007669"/>
    <property type="project" value="TreeGrafter"/>
</dbReference>
<dbReference type="PANTHER" id="PTHR30097">
    <property type="entry name" value="CATION EFFLUX SYSTEM PROTEIN CUSB"/>
    <property type="match status" value="1"/>
</dbReference>
<evidence type="ECO:0000259" key="5">
    <source>
        <dbReference type="Pfam" id="PF25973"/>
    </source>
</evidence>
<dbReference type="GO" id="GO:0030288">
    <property type="term" value="C:outer membrane-bounded periplasmic space"/>
    <property type="evidence" value="ECO:0007669"/>
    <property type="project" value="TreeGrafter"/>
</dbReference>
<keyword evidence="2" id="KW-1133">Transmembrane helix</keyword>
<keyword evidence="9" id="KW-1185">Reference proteome</keyword>
<dbReference type="CDD" id="cd06850">
    <property type="entry name" value="biotinyl_domain"/>
    <property type="match status" value="1"/>
</dbReference>
<feature type="domain" description="CzcB-like C-terminal circularly permuted SH3-like" evidence="6">
    <location>
        <begin position="351"/>
        <end position="410"/>
    </location>
</feature>
<gene>
    <name evidence="7" type="primary">helB</name>
    <name evidence="7" type="ORF">Lade_0994</name>
    <name evidence="8" type="ORF">NCTC12735_00554</name>
</gene>
<evidence type="ECO:0000259" key="4">
    <source>
        <dbReference type="Pfam" id="PF25971"/>
    </source>
</evidence>
<evidence type="ECO:0000259" key="3">
    <source>
        <dbReference type="Pfam" id="PF25954"/>
    </source>
</evidence>
<dbReference type="Pfam" id="PF25954">
    <property type="entry name" value="Beta-barrel_RND_2"/>
    <property type="match status" value="1"/>
</dbReference>
<dbReference type="PATRIC" id="fig|45056.6.peg.1031"/>
<dbReference type="InterPro" id="IPR051909">
    <property type="entry name" value="MFP_Cation_Efflux"/>
</dbReference>
<dbReference type="EMBL" id="LNKA01000001">
    <property type="protein sequence ID" value="KTC66336.1"/>
    <property type="molecule type" value="Genomic_DNA"/>
</dbReference>
<dbReference type="Pfam" id="PF25971">
    <property type="entry name" value="CzcB_N"/>
    <property type="match status" value="1"/>
</dbReference>
<evidence type="ECO:0000313" key="8">
    <source>
        <dbReference type="EMBL" id="VEH84934.1"/>
    </source>
</evidence>
<dbReference type="AlphaFoldDB" id="A0A0W0R5J3"/>
<keyword evidence="2" id="KW-0472">Membrane</keyword>
<reference evidence="8 10" key="2">
    <citation type="submission" date="2018-12" db="EMBL/GenBank/DDBJ databases">
        <authorList>
            <consortium name="Pathogen Informatics"/>
        </authorList>
    </citation>
    <scope>NUCLEOTIDE SEQUENCE [LARGE SCALE GENOMIC DNA]</scope>
    <source>
        <strain evidence="8 10">NCTC12735</strain>
        <plasmid evidence="10">9</plasmid>
    </source>
</reference>
<geneLocation type="plasmid" evidence="8 10">
    <name>9</name>
</geneLocation>
<dbReference type="InterPro" id="IPR058649">
    <property type="entry name" value="CzcB_C"/>
</dbReference>
<evidence type="ECO:0000256" key="1">
    <source>
        <dbReference type="ARBA" id="ARBA00022448"/>
    </source>
</evidence>
<dbReference type="STRING" id="45056.Lade_0994"/>
<keyword evidence="1" id="KW-0813">Transport</keyword>
<keyword evidence="2" id="KW-0812">Transmembrane</keyword>
<name>A0A0W0R5J3_9GAMM</name>
<dbReference type="Proteomes" id="UP000054859">
    <property type="component" value="Unassembled WGS sequence"/>
</dbReference>
<proteinExistence type="predicted"/>
<dbReference type="GO" id="GO:0046914">
    <property type="term" value="F:transition metal ion binding"/>
    <property type="evidence" value="ECO:0007669"/>
    <property type="project" value="TreeGrafter"/>
</dbReference>
<dbReference type="Pfam" id="PF25973">
    <property type="entry name" value="BSH_CzcB"/>
    <property type="match status" value="1"/>
</dbReference>
<dbReference type="KEGG" id="ladl:NCTC12735_00554"/>
<reference evidence="7 9" key="1">
    <citation type="submission" date="2015-11" db="EMBL/GenBank/DDBJ databases">
        <title>Identification of large and diverse effector repertoires of 38 Legionella species.</title>
        <authorList>
            <person name="Burstein D."/>
            <person name="Amaro F."/>
            <person name="Zusman T."/>
            <person name="Lifshitz Z."/>
            <person name="Cohen O."/>
            <person name="Gilbert J.A."/>
            <person name="Pupko T."/>
            <person name="Shuman H.A."/>
            <person name="Segal G."/>
        </authorList>
    </citation>
    <scope>NUCLEOTIDE SEQUENCE [LARGE SCALE GENOMIC DNA]</scope>
    <source>
        <strain evidence="7 9">1762-AUS-E</strain>
    </source>
</reference>
<accession>A0A0W0R5J3</accession>
<dbReference type="InterPro" id="IPR058646">
    <property type="entry name" value="CzcB_N"/>
</dbReference>
<dbReference type="Pfam" id="PF25975">
    <property type="entry name" value="CzcB_C"/>
    <property type="match status" value="1"/>
</dbReference>
<protein>
    <submittedName>
        <fullName evidence="7">HelB protein</fullName>
    </submittedName>
</protein>
<dbReference type="PANTHER" id="PTHR30097:SF4">
    <property type="entry name" value="SLR6042 PROTEIN"/>
    <property type="match status" value="1"/>
</dbReference>
<dbReference type="EMBL" id="LR134418">
    <property type="protein sequence ID" value="VEH84934.1"/>
    <property type="molecule type" value="Genomic_DNA"/>
</dbReference>
<dbReference type="Gene3D" id="2.40.30.170">
    <property type="match status" value="1"/>
</dbReference>
<feature type="domain" description="CusB-like beta-barrel" evidence="3">
    <location>
        <begin position="269"/>
        <end position="340"/>
    </location>
</feature>
<feature type="transmembrane region" description="Helical" evidence="2">
    <location>
        <begin position="16"/>
        <end position="34"/>
    </location>
</feature>
<feature type="domain" description="CzcB-like barrel-sandwich hybrid" evidence="5">
    <location>
        <begin position="194"/>
        <end position="265"/>
    </location>
</feature>
<dbReference type="SUPFAM" id="SSF111369">
    <property type="entry name" value="HlyD-like secretion proteins"/>
    <property type="match status" value="1"/>
</dbReference>